<name>A0A8S3XH62_PARAO</name>
<evidence type="ECO:0000256" key="1">
    <source>
        <dbReference type="SAM" id="SignalP"/>
    </source>
</evidence>
<dbReference type="AlphaFoldDB" id="A0A8S3XH62"/>
<organism evidence="2 3">
    <name type="scientific">Parnassius apollo</name>
    <name type="common">Apollo butterfly</name>
    <name type="synonym">Papilio apollo</name>
    <dbReference type="NCBI Taxonomy" id="110799"/>
    <lineage>
        <taxon>Eukaryota</taxon>
        <taxon>Metazoa</taxon>
        <taxon>Ecdysozoa</taxon>
        <taxon>Arthropoda</taxon>
        <taxon>Hexapoda</taxon>
        <taxon>Insecta</taxon>
        <taxon>Pterygota</taxon>
        <taxon>Neoptera</taxon>
        <taxon>Endopterygota</taxon>
        <taxon>Lepidoptera</taxon>
        <taxon>Glossata</taxon>
        <taxon>Ditrysia</taxon>
        <taxon>Papilionoidea</taxon>
        <taxon>Papilionidae</taxon>
        <taxon>Parnassiinae</taxon>
        <taxon>Parnassini</taxon>
        <taxon>Parnassius</taxon>
        <taxon>Parnassius</taxon>
    </lineage>
</organism>
<feature type="signal peptide" evidence="1">
    <location>
        <begin position="1"/>
        <end position="16"/>
    </location>
</feature>
<keyword evidence="1" id="KW-0732">Signal</keyword>
<gene>
    <name evidence="2" type="ORF">PAPOLLO_LOCUS18184</name>
</gene>
<dbReference type="OrthoDB" id="7412749at2759"/>
<protein>
    <submittedName>
        <fullName evidence="2">(apollo) hypothetical protein</fullName>
    </submittedName>
</protein>
<feature type="chain" id="PRO_5035742955" evidence="1">
    <location>
        <begin position="17"/>
        <end position="160"/>
    </location>
</feature>
<dbReference type="InterPro" id="IPR022272">
    <property type="entry name" value="Lipocalin_CS"/>
</dbReference>
<dbReference type="Proteomes" id="UP000691718">
    <property type="component" value="Unassembled WGS sequence"/>
</dbReference>
<evidence type="ECO:0000313" key="3">
    <source>
        <dbReference type="Proteomes" id="UP000691718"/>
    </source>
</evidence>
<dbReference type="EMBL" id="CAJQZP010001166">
    <property type="protein sequence ID" value="CAG5024694.1"/>
    <property type="molecule type" value="Genomic_DNA"/>
</dbReference>
<accession>A0A8S3XH62</accession>
<keyword evidence="3" id="KW-1185">Reference proteome</keyword>
<proteinExistence type="predicted"/>
<evidence type="ECO:0000313" key="2">
    <source>
        <dbReference type="EMBL" id="CAG5024694.1"/>
    </source>
</evidence>
<dbReference type="PROSITE" id="PS00213">
    <property type="entry name" value="LIPOCALIN"/>
    <property type="match status" value="1"/>
</dbReference>
<comment type="caution">
    <text evidence="2">The sequence shown here is derived from an EMBL/GenBank/DDBJ whole genome shotgun (WGS) entry which is preliminary data.</text>
</comment>
<sequence length="160" mass="17992">MFKALILLVSLTTVLAETDLHKFEGEWYHVATYSAASDLHTCDLFNITLNGMPCECEGRPASGLKFSMVTLPVIVVKDYSEVEAALARNCTTLNVMKTMAVRLVNDNFFVAYEKCYKCTEKEPNTANLMAKFLPSKKELESLEGIDELKGRRSMTCYLIQ</sequence>
<reference evidence="2" key="1">
    <citation type="submission" date="2021-04" db="EMBL/GenBank/DDBJ databases">
        <authorList>
            <person name="Tunstrom K."/>
        </authorList>
    </citation>
    <scope>NUCLEOTIDE SEQUENCE</scope>
</reference>